<gene>
    <name evidence="10" type="ORF">DFQ01_101186</name>
</gene>
<name>A0A2V2Z076_9BACL</name>
<keyword evidence="6" id="KW-0520">NAD</keyword>
<dbReference type="Gene3D" id="3.40.50.720">
    <property type="entry name" value="NAD(P)-binding Rossmann-like Domain"/>
    <property type="match status" value="1"/>
</dbReference>
<feature type="domain" description="NAD(P)-binding" evidence="9">
    <location>
        <begin position="4"/>
        <end position="305"/>
    </location>
</feature>
<dbReference type="Pfam" id="PF16363">
    <property type="entry name" value="GDP_Man_Dehyd"/>
    <property type="match status" value="1"/>
</dbReference>
<evidence type="ECO:0000256" key="4">
    <source>
        <dbReference type="ARBA" id="ARBA00011990"/>
    </source>
</evidence>
<dbReference type="EC" id="4.2.1.46" evidence="4 8"/>
<comment type="catalytic activity">
    <reaction evidence="1 8">
        <text>dTDP-alpha-D-glucose = dTDP-4-dehydro-6-deoxy-alpha-D-glucose + H2O</text>
        <dbReference type="Rhea" id="RHEA:17221"/>
        <dbReference type="ChEBI" id="CHEBI:15377"/>
        <dbReference type="ChEBI" id="CHEBI:57477"/>
        <dbReference type="ChEBI" id="CHEBI:57649"/>
        <dbReference type="EC" id="4.2.1.46"/>
    </reaction>
</comment>
<evidence type="ECO:0000256" key="2">
    <source>
        <dbReference type="ARBA" id="ARBA00001911"/>
    </source>
</evidence>
<dbReference type="PROSITE" id="PS00061">
    <property type="entry name" value="ADH_SHORT"/>
    <property type="match status" value="1"/>
</dbReference>
<dbReference type="SUPFAM" id="SSF51735">
    <property type="entry name" value="NAD(P)-binding Rossmann-fold domains"/>
    <property type="match status" value="1"/>
</dbReference>
<dbReference type="EMBL" id="QGTQ01000001">
    <property type="protein sequence ID" value="PWW08464.1"/>
    <property type="molecule type" value="Genomic_DNA"/>
</dbReference>
<reference evidence="10 11" key="1">
    <citation type="submission" date="2018-05" db="EMBL/GenBank/DDBJ databases">
        <title>Genomic Encyclopedia of Type Strains, Phase III (KMG-III): the genomes of soil and plant-associated and newly described type strains.</title>
        <authorList>
            <person name="Whitman W."/>
        </authorList>
    </citation>
    <scope>NUCLEOTIDE SEQUENCE [LARGE SCALE GENOMIC DNA]</scope>
    <source>
        <strain evidence="10 11">CECT 5696</strain>
    </source>
</reference>
<dbReference type="Gene3D" id="3.90.25.10">
    <property type="entry name" value="UDP-galactose 4-epimerase, domain 1"/>
    <property type="match status" value="1"/>
</dbReference>
<evidence type="ECO:0000256" key="8">
    <source>
        <dbReference type="RuleBase" id="RU004473"/>
    </source>
</evidence>
<evidence type="ECO:0000256" key="5">
    <source>
        <dbReference type="ARBA" id="ARBA00016977"/>
    </source>
</evidence>
<dbReference type="FunFam" id="3.40.50.720:FF:000304">
    <property type="entry name" value="UDP-glucose 4,6-dehydratase"/>
    <property type="match status" value="1"/>
</dbReference>
<dbReference type="InterPro" id="IPR016040">
    <property type="entry name" value="NAD(P)-bd_dom"/>
</dbReference>
<dbReference type="OrthoDB" id="9811743at2"/>
<dbReference type="InterPro" id="IPR020904">
    <property type="entry name" value="Sc_DH/Rdtase_CS"/>
</dbReference>
<evidence type="ECO:0000256" key="3">
    <source>
        <dbReference type="ARBA" id="ARBA00008178"/>
    </source>
</evidence>
<dbReference type="PANTHER" id="PTHR43000">
    <property type="entry name" value="DTDP-D-GLUCOSE 4,6-DEHYDRATASE-RELATED"/>
    <property type="match status" value="1"/>
</dbReference>
<evidence type="ECO:0000256" key="1">
    <source>
        <dbReference type="ARBA" id="ARBA00001539"/>
    </source>
</evidence>
<organism evidence="10 11">
    <name type="scientific">Paenibacillus cellulosilyticus</name>
    <dbReference type="NCBI Taxonomy" id="375489"/>
    <lineage>
        <taxon>Bacteria</taxon>
        <taxon>Bacillati</taxon>
        <taxon>Bacillota</taxon>
        <taxon>Bacilli</taxon>
        <taxon>Bacillales</taxon>
        <taxon>Paenibacillaceae</taxon>
        <taxon>Paenibacillus</taxon>
    </lineage>
</organism>
<dbReference type="GO" id="GO:0009225">
    <property type="term" value="P:nucleotide-sugar metabolic process"/>
    <property type="evidence" value="ECO:0007669"/>
    <property type="project" value="InterPro"/>
</dbReference>
<keyword evidence="7 8" id="KW-0456">Lyase</keyword>
<dbReference type="CDD" id="cd05246">
    <property type="entry name" value="dTDP_GD_SDR_e"/>
    <property type="match status" value="1"/>
</dbReference>
<evidence type="ECO:0000256" key="6">
    <source>
        <dbReference type="ARBA" id="ARBA00023027"/>
    </source>
</evidence>
<evidence type="ECO:0000313" key="10">
    <source>
        <dbReference type="EMBL" id="PWW08464.1"/>
    </source>
</evidence>
<evidence type="ECO:0000313" key="11">
    <source>
        <dbReference type="Proteomes" id="UP000246635"/>
    </source>
</evidence>
<comment type="similarity">
    <text evidence="3 8">Belongs to the NAD(P)-dependent epimerase/dehydratase family. dTDP-glucose dehydratase subfamily.</text>
</comment>
<proteinExistence type="inferred from homology"/>
<evidence type="ECO:0000259" key="9">
    <source>
        <dbReference type="Pfam" id="PF16363"/>
    </source>
</evidence>
<dbReference type="RefSeq" id="WP_110041999.1">
    <property type="nucleotide sequence ID" value="NZ_CP054613.1"/>
</dbReference>
<sequence>MKLLVTGGAGFIGSNYIHYMLGRYSDLSIINVDALTYAGNLHNLQSIDQSEQYRFVRADITDRAALEPLFAEGLDAVVHFAAESHVDRSIEQPEVFVRTNVLGTQTLLELARQYGTGKFVHVSTDEVYGTLGEEGLFSETTPLAPNSPYSASKAGSDLLVRAYHETYGLTVNITRCSNNYGPYQFPEKLIPRMLQQAMEDKPLPVYGDGLNIRDWLYVEDHCSAIDLVLRKGKSGEVYNIGGRNERTNLQVVRTILAELGKPESLITFVEDRLGHDRRYAIDADRIRNELGWTPKHDYESGIRETIRWYKANRQWLKDVRDGSYRAYYDTRYGSSADGDQS</sequence>
<comment type="caution">
    <text evidence="10">The sequence shown here is derived from an EMBL/GenBank/DDBJ whole genome shotgun (WGS) entry which is preliminary data.</text>
</comment>
<accession>A0A2V2Z076</accession>
<protein>
    <recommendedName>
        <fullName evidence="5 8">dTDP-glucose 4,6-dehydratase</fullName>
        <ecNumber evidence="4 8">4.2.1.46</ecNumber>
    </recommendedName>
</protein>
<keyword evidence="11" id="KW-1185">Reference proteome</keyword>
<comment type="cofactor">
    <cofactor evidence="2 8">
        <name>NAD(+)</name>
        <dbReference type="ChEBI" id="CHEBI:57540"/>
    </cofactor>
</comment>
<dbReference type="NCBIfam" id="TIGR01181">
    <property type="entry name" value="dTDP_gluc_dehyt"/>
    <property type="match status" value="1"/>
</dbReference>
<evidence type="ECO:0000256" key="7">
    <source>
        <dbReference type="ARBA" id="ARBA00023239"/>
    </source>
</evidence>
<dbReference type="InterPro" id="IPR005888">
    <property type="entry name" value="dTDP_Gluc_deHydtase"/>
</dbReference>
<dbReference type="InterPro" id="IPR036291">
    <property type="entry name" value="NAD(P)-bd_dom_sf"/>
</dbReference>
<dbReference type="GO" id="GO:0008460">
    <property type="term" value="F:dTDP-glucose 4,6-dehydratase activity"/>
    <property type="evidence" value="ECO:0007669"/>
    <property type="project" value="UniProtKB-EC"/>
</dbReference>
<dbReference type="AlphaFoldDB" id="A0A2V2Z076"/>
<dbReference type="Proteomes" id="UP000246635">
    <property type="component" value="Unassembled WGS sequence"/>
</dbReference>